<keyword evidence="6" id="KW-0969">Cilium</keyword>
<dbReference type="EMBL" id="JACOPG010000003">
    <property type="protein sequence ID" value="MBC5686627.1"/>
    <property type="molecule type" value="Genomic_DNA"/>
</dbReference>
<keyword evidence="7" id="KW-1185">Reference proteome</keyword>
<keyword evidence="2" id="KW-0975">Bacterial flagellum</keyword>
<dbReference type="NCBIfam" id="TIGR03506">
    <property type="entry name" value="FlgEFG_subfam"/>
    <property type="match status" value="2"/>
</dbReference>
<evidence type="ECO:0000259" key="4">
    <source>
        <dbReference type="Pfam" id="PF06429"/>
    </source>
</evidence>
<comment type="subcellular location">
    <subcellularLocation>
        <location evidence="2">Bacterial flagellum basal body</location>
    </subcellularLocation>
</comment>
<dbReference type="PANTHER" id="PTHR30435:SF19">
    <property type="entry name" value="FLAGELLAR BASAL-BODY ROD PROTEIN FLGG"/>
    <property type="match status" value="1"/>
</dbReference>
<organism evidence="6 7">
    <name type="scientific">Roseburia lenta</name>
    <dbReference type="NCBI Taxonomy" id="2763061"/>
    <lineage>
        <taxon>Bacteria</taxon>
        <taxon>Bacillati</taxon>
        <taxon>Bacillota</taxon>
        <taxon>Clostridia</taxon>
        <taxon>Lachnospirales</taxon>
        <taxon>Lachnospiraceae</taxon>
        <taxon>Roseburia</taxon>
    </lineage>
</organism>
<sequence>MMRALWTGASGMKAQQTNVDTIANNLANVNTVGYKSQSTQFKSLLYQTLRTETTTANGENKPTTAQVGLGARVASTNTDYTQGTMQANASKTALCISGSGFFAVRGADNGTYYTRSGDFTWALDNMGNRVLATSKGQEVLDYQGNPIMLPDGASGDAFSFGTDGSVAYKAADGTYIPTGQQVALYQFNNPKGLEKTGDSLFEATQASGVPLSEIATAGVTRSTIAQGYLEASNVNVADEMVNLIVAQRAYEMNSKAITTSDTMLEQANNLKR</sequence>
<dbReference type="RefSeq" id="WP_186854398.1">
    <property type="nucleotide sequence ID" value="NZ_JACOPG010000003.1"/>
</dbReference>
<keyword evidence="6" id="KW-0966">Cell projection</keyword>
<evidence type="ECO:0000256" key="1">
    <source>
        <dbReference type="ARBA" id="ARBA00009677"/>
    </source>
</evidence>
<dbReference type="SUPFAM" id="SSF117143">
    <property type="entry name" value="Flagellar hook protein flgE"/>
    <property type="match status" value="1"/>
</dbReference>
<evidence type="ECO:0000313" key="7">
    <source>
        <dbReference type="Proteomes" id="UP000643810"/>
    </source>
</evidence>
<dbReference type="InterPro" id="IPR037925">
    <property type="entry name" value="FlgE/F/G-like"/>
</dbReference>
<comment type="similarity">
    <text evidence="1 2">Belongs to the flagella basal body rod proteins family.</text>
</comment>
<protein>
    <submittedName>
        <fullName evidence="6">Flagellar hook-basal body protein</fullName>
    </submittedName>
</protein>
<dbReference type="Proteomes" id="UP000643810">
    <property type="component" value="Unassembled WGS sequence"/>
</dbReference>
<evidence type="ECO:0000259" key="3">
    <source>
        <dbReference type="Pfam" id="PF00460"/>
    </source>
</evidence>
<feature type="domain" description="Flagellar basal-body/hook protein C-terminal" evidence="4">
    <location>
        <begin position="225"/>
        <end position="270"/>
    </location>
</feature>
<dbReference type="InterPro" id="IPR010930">
    <property type="entry name" value="Flg_bb/hook_C_dom"/>
</dbReference>
<evidence type="ECO:0000259" key="5">
    <source>
        <dbReference type="Pfam" id="PF22692"/>
    </source>
</evidence>
<proteinExistence type="inferred from homology"/>
<keyword evidence="6" id="KW-0282">Flagellum</keyword>
<dbReference type="InterPro" id="IPR019776">
    <property type="entry name" value="Flagellar_basal_body_rod_CS"/>
</dbReference>
<dbReference type="Pfam" id="PF00460">
    <property type="entry name" value="Flg_bb_rod"/>
    <property type="match status" value="1"/>
</dbReference>
<dbReference type="PROSITE" id="PS00588">
    <property type="entry name" value="FLAGELLA_BB_ROD"/>
    <property type="match status" value="1"/>
</dbReference>
<name>A0ABR7GGP3_9FIRM</name>
<gene>
    <name evidence="6" type="ORF">H8R94_08465</name>
</gene>
<dbReference type="InterPro" id="IPR020013">
    <property type="entry name" value="Flagellar_FlgE/F/G"/>
</dbReference>
<feature type="domain" description="Flagellar basal body rod protein N-terminal" evidence="3">
    <location>
        <begin position="7"/>
        <end position="35"/>
    </location>
</feature>
<dbReference type="InterPro" id="IPR001444">
    <property type="entry name" value="Flag_bb_rod_N"/>
</dbReference>
<accession>A0ABR7GGP3</accession>
<evidence type="ECO:0000313" key="6">
    <source>
        <dbReference type="EMBL" id="MBC5686627.1"/>
    </source>
</evidence>
<dbReference type="Pfam" id="PF06429">
    <property type="entry name" value="Flg_bbr_C"/>
    <property type="match status" value="1"/>
</dbReference>
<dbReference type="Pfam" id="PF22692">
    <property type="entry name" value="LlgE_F_G_D1"/>
    <property type="match status" value="1"/>
</dbReference>
<reference evidence="6 7" key="1">
    <citation type="submission" date="2020-08" db="EMBL/GenBank/DDBJ databases">
        <title>Genome public.</title>
        <authorList>
            <person name="Liu C."/>
            <person name="Sun Q."/>
        </authorList>
    </citation>
    <scope>NUCLEOTIDE SEQUENCE [LARGE SCALE GENOMIC DNA]</scope>
    <source>
        <strain evidence="6 7">NSJ-9</strain>
    </source>
</reference>
<feature type="domain" description="Flagellar hook protein FlgE/F/G-like D1" evidence="5">
    <location>
        <begin position="96"/>
        <end position="167"/>
    </location>
</feature>
<dbReference type="PANTHER" id="PTHR30435">
    <property type="entry name" value="FLAGELLAR PROTEIN"/>
    <property type="match status" value="1"/>
</dbReference>
<comment type="caution">
    <text evidence="6">The sequence shown here is derived from an EMBL/GenBank/DDBJ whole genome shotgun (WGS) entry which is preliminary data.</text>
</comment>
<dbReference type="InterPro" id="IPR053967">
    <property type="entry name" value="LlgE_F_G-like_D1"/>
</dbReference>
<evidence type="ECO:0000256" key="2">
    <source>
        <dbReference type="RuleBase" id="RU362116"/>
    </source>
</evidence>